<dbReference type="EMBL" id="BA000045">
    <property type="protein sequence ID" value="BAC90443.1"/>
    <property type="molecule type" value="Genomic_DNA"/>
</dbReference>
<feature type="transmembrane region" description="Helical" evidence="1">
    <location>
        <begin position="68"/>
        <end position="87"/>
    </location>
</feature>
<reference evidence="2 3" key="2">
    <citation type="journal article" date="2003" name="DNA Res.">
        <title>Complete genome structure of Gloeobacter violaceus PCC 7421, a cyanobacterium that lacks thylakoids (supplement).</title>
        <authorList>
            <person name="Nakamura Y."/>
            <person name="Kaneko T."/>
            <person name="Sato S."/>
            <person name="Mimuro M."/>
            <person name="Miyashita H."/>
            <person name="Tsuchiya T."/>
            <person name="Sasamoto S."/>
            <person name="Watanabe A."/>
            <person name="Kawashima K."/>
            <person name="Kishida Y."/>
            <person name="Kiyokawa C."/>
            <person name="Kohara M."/>
            <person name="Matsumoto M."/>
            <person name="Matsuno A."/>
            <person name="Nakazaki N."/>
            <person name="Shimpo S."/>
            <person name="Takeuchi C."/>
            <person name="Yamada M."/>
            <person name="Tabata S."/>
        </authorList>
    </citation>
    <scope>NUCLEOTIDE SEQUENCE [LARGE SCALE GENOMIC DNA]</scope>
    <source>
        <strain evidence="3">ATCC 29082 / PCC 7421</strain>
    </source>
</reference>
<evidence type="ECO:0000313" key="2">
    <source>
        <dbReference type="EMBL" id="BAC90443.1"/>
    </source>
</evidence>
<protein>
    <submittedName>
        <fullName evidence="2">Glr2502 protein</fullName>
    </submittedName>
</protein>
<keyword evidence="3" id="KW-1185">Reference proteome</keyword>
<evidence type="ECO:0000256" key="1">
    <source>
        <dbReference type="SAM" id="Phobius"/>
    </source>
</evidence>
<reference evidence="2 3" key="1">
    <citation type="journal article" date="2003" name="DNA Res.">
        <title>Complete genome structure of Gloeobacter violaceus PCC 7421, a cyanobacterium that lacks thylakoids.</title>
        <authorList>
            <person name="Nakamura Y."/>
            <person name="Kaneko T."/>
            <person name="Sato S."/>
            <person name="Mimuro M."/>
            <person name="Miyashita H."/>
            <person name="Tsuchiya T."/>
            <person name="Sasamoto S."/>
            <person name="Watanabe A."/>
            <person name="Kawashima K."/>
            <person name="Kishida Y."/>
            <person name="Kiyokawa C."/>
            <person name="Kohara M."/>
            <person name="Matsumoto M."/>
            <person name="Matsuno A."/>
            <person name="Nakazaki N."/>
            <person name="Shimpo S."/>
            <person name="Takeuchi C."/>
            <person name="Yamada M."/>
            <person name="Tabata S."/>
        </authorList>
    </citation>
    <scope>NUCLEOTIDE SEQUENCE [LARGE SCALE GENOMIC DNA]</scope>
    <source>
        <strain evidence="3">ATCC 29082 / PCC 7421</strain>
    </source>
</reference>
<keyword evidence="1" id="KW-1133">Transmembrane helix</keyword>
<sequence length="200" mass="20952">MPQQEVLLTIALAGTAFASTSTDNFLLLIGFFGQPGCSRAQVLAGYLAAVAGVLIAAKGLSLVSELAVANYLGWLGMVPLGLGIYQFTQIFRKPAVDDGAAPVPDGRAKWPAVGLVMLANSGDTLAVLTAFLADTKPELDWIVILAVLAVAAAEGGLAIRLVAIDFLRPIFTAFSRYVLPFLLMGIGIYILLNSPTDTLT</sequence>
<dbReference type="InParanoid" id="Q7NHN3"/>
<gene>
    <name evidence="2" type="ordered locus">glr2502</name>
</gene>
<organism evidence="2 3">
    <name type="scientific">Gloeobacter violaceus (strain ATCC 29082 / PCC 7421)</name>
    <dbReference type="NCBI Taxonomy" id="251221"/>
    <lineage>
        <taxon>Bacteria</taxon>
        <taxon>Bacillati</taxon>
        <taxon>Cyanobacteriota</taxon>
        <taxon>Cyanophyceae</taxon>
        <taxon>Gloeobacterales</taxon>
        <taxon>Gloeobacteraceae</taxon>
        <taxon>Gloeobacter</taxon>
    </lineage>
</organism>
<dbReference type="AlphaFoldDB" id="Q7NHN3"/>
<dbReference type="eggNOG" id="COG4300">
    <property type="taxonomic scope" value="Bacteria"/>
</dbReference>
<evidence type="ECO:0000313" key="3">
    <source>
        <dbReference type="Proteomes" id="UP000000557"/>
    </source>
</evidence>
<dbReference type="STRING" id="251221.gene:10760001"/>
<dbReference type="InterPro" id="IPR004676">
    <property type="entry name" value="Cd-R_transporter"/>
</dbReference>
<dbReference type="OrthoDB" id="7708983at2"/>
<dbReference type="RefSeq" id="WP_011142497.1">
    <property type="nucleotide sequence ID" value="NC_005125.1"/>
</dbReference>
<feature type="transmembrane region" description="Helical" evidence="1">
    <location>
        <begin position="141"/>
        <end position="162"/>
    </location>
</feature>
<keyword evidence="1" id="KW-0472">Membrane</keyword>
<feature type="transmembrane region" description="Helical" evidence="1">
    <location>
        <begin position="42"/>
        <end position="61"/>
    </location>
</feature>
<dbReference type="KEGG" id="gvi:glr2502"/>
<dbReference type="EnsemblBacteria" id="BAC90443">
    <property type="protein sequence ID" value="BAC90443"/>
    <property type="gene ID" value="BAC90443"/>
</dbReference>
<name>Q7NHN3_GLOVI</name>
<keyword evidence="1" id="KW-0812">Transmembrane</keyword>
<dbReference type="Pfam" id="PF03596">
    <property type="entry name" value="Cad"/>
    <property type="match status" value="1"/>
</dbReference>
<dbReference type="HOGENOM" id="CLU_1364589_0_0_3"/>
<accession>Q7NHN3</accession>
<feature type="transmembrane region" description="Helical" evidence="1">
    <location>
        <begin position="174"/>
        <end position="192"/>
    </location>
</feature>
<proteinExistence type="predicted"/>
<dbReference type="Proteomes" id="UP000000557">
    <property type="component" value="Chromosome"/>
</dbReference>